<name>A0ABM8Y811_9BACI</name>
<feature type="transmembrane region" description="Helical" evidence="1">
    <location>
        <begin position="6"/>
        <end position="29"/>
    </location>
</feature>
<keyword evidence="1" id="KW-0472">Membrane</keyword>
<dbReference type="Pfam" id="PF05437">
    <property type="entry name" value="AzlD"/>
    <property type="match status" value="1"/>
</dbReference>
<dbReference type="RefSeq" id="WP_230574110.1">
    <property type="nucleotide sequence ID" value="NZ_CAKJTI010000003.1"/>
</dbReference>
<gene>
    <name evidence="2" type="ORF">BACCIP111899_01048</name>
</gene>
<comment type="caution">
    <text evidence="2">The sequence shown here is derived from an EMBL/GenBank/DDBJ whole genome shotgun (WGS) entry which is preliminary data.</text>
</comment>
<dbReference type="EMBL" id="CAKJTI010000003">
    <property type="protein sequence ID" value="CAG9611876.1"/>
    <property type="molecule type" value="Genomic_DNA"/>
</dbReference>
<proteinExistence type="predicted"/>
<keyword evidence="3" id="KW-1185">Reference proteome</keyword>
<protein>
    <recommendedName>
        <fullName evidence="4">AzlD domain-containing protein</fullName>
    </recommendedName>
</protein>
<evidence type="ECO:0008006" key="4">
    <source>
        <dbReference type="Google" id="ProtNLM"/>
    </source>
</evidence>
<reference evidence="2 3" key="1">
    <citation type="submission" date="2021-10" db="EMBL/GenBank/DDBJ databases">
        <authorList>
            <person name="Criscuolo A."/>
        </authorList>
    </citation>
    <scope>NUCLEOTIDE SEQUENCE [LARGE SCALE GENOMIC DNA]</scope>
    <source>
        <strain evidence="3">CIP 111899</strain>
    </source>
</reference>
<dbReference type="Proteomes" id="UP000789423">
    <property type="component" value="Unassembled WGS sequence"/>
</dbReference>
<organism evidence="2 3">
    <name type="scientific">Bacillus rhizoplanae</name>
    <dbReference type="NCBI Taxonomy" id="2880966"/>
    <lineage>
        <taxon>Bacteria</taxon>
        <taxon>Bacillati</taxon>
        <taxon>Bacillota</taxon>
        <taxon>Bacilli</taxon>
        <taxon>Bacillales</taxon>
        <taxon>Bacillaceae</taxon>
        <taxon>Bacillus</taxon>
    </lineage>
</organism>
<evidence type="ECO:0000313" key="2">
    <source>
        <dbReference type="EMBL" id="CAG9611876.1"/>
    </source>
</evidence>
<keyword evidence="1" id="KW-0812">Transmembrane</keyword>
<dbReference type="InterPro" id="IPR008407">
    <property type="entry name" value="Brnchd-chn_aa_trnsp_AzlD"/>
</dbReference>
<feature type="transmembrane region" description="Helical" evidence="1">
    <location>
        <begin position="41"/>
        <end position="59"/>
    </location>
</feature>
<accession>A0ABM8Y811</accession>
<evidence type="ECO:0000256" key="1">
    <source>
        <dbReference type="SAM" id="Phobius"/>
    </source>
</evidence>
<evidence type="ECO:0000313" key="3">
    <source>
        <dbReference type="Proteomes" id="UP000789423"/>
    </source>
</evidence>
<feature type="transmembrane region" description="Helical" evidence="1">
    <location>
        <begin position="71"/>
        <end position="99"/>
    </location>
</feature>
<sequence length="105" mass="11778">MEVRWDVLLVVLGSAIVTLLPRVVPLLVLSKVEIPEWGLRWLNYIPIAILAALLAQTLFMNETMQVDYLLAAIPTFLVAIFTRSLLGAVLTGVIVMFLLRLFLPF</sequence>
<keyword evidence="1" id="KW-1133">Transmembrane helix</keyword>